<dbReference type="Pfam" id="PF19290">
    <property type="entry name" value="PmbA_TldD_2nd"/>
    <property type="match status" value="1"/>
</dbReference>
<dbReference type="SUPFAM" id="SSF111283">
    <property type="entry name" value="Putative modulator of DNA gyrase, PmbA/TldD"/>
    <property type="match status" value="1"/>
</dbReference>
<dbReference type="EMBL" id="CP073041">
    <property type="protein sequence ID" value="UXE64341.1"/>
    <property type="molecule type" value="Genomic_DNA"/>
</dbReference>
<gene>
    <name evidence="5" type="ORF">KA717_18790</name>
</gene>
<dbReference type="InterPro" id="IPR035068">
    <property type="entry name" value="TldD/PmbA_N"/>
</dbReference>
<dbReference type="GO" id="GO:0005829">
    <property type="term" value="C:cytosol"/>
    <property type="evidence" value="ECO:0007669"/>
    <property type="project" value="TreeGrafter"/>
</dbReference>
<dbReference type="Gene3D" id="3.30.2290.10">
    <property type="entry name" value="PmbA/TldD superfamily"/>
    <property type="match status" value="1"/>
</dbReference>
<evidence type="ECO:0000313" key="5">
    <source>
        <dbReference type="EMBL" id="UXE64341.1"/>
    </source>
</evidence>
<dbReference type="GO" id="GO:0008237">
    <property type="term" value="F:metallopeptidase activity"/>
    <property type="evidence" value="ECO:0007669"/>
    <property type="project" value="InterPro"/>
</dbReference>
<accession>A0A977L4A8</accession>
<dbReference type="AlphaFoldDB" id="A0A977L4A8"/>
<protein>
    <submittedName>
        <fullName evidence="5">TldD/PmbA family protein</fullName>
    </submittedName>
</protein>
<evidence type="ECO:0000256" key="1">
    <source>
        <dbReference type="ARBA" id="ARBA00005836"/>
    </source>
</evidence>
<dbReference type="GO" id="GO:0006508">
    <property type="term" value="P:proteolysis"/>
    <property type="evidence" value="ECO:0007669"/>
    <property type="project" value="InterPro"/>
</dbReference>
<dbReference type="Pfam" id="PF19289">
    <property type="entry name" value="PmbA_TldD_3rd"/>
    <property type="match status" value="1"/>
</dbReference>
<dbReference type="KEGG" id="wna:KA717_18790"/>
<evidence type="ECO:0000259" key="2">
    <source>
        <dbReference type="Pfam" id="PF01523"/>
    </source>
</evidence>
<dbReference type="InterPro" id="IPR036059">
    <property type="entry name" value="TldD/PmbA_sf"/>
</dbReference>
<feature type="domain" description="Metalloprotease TldD/E central" evidence="4">
    <location>
        <begin position="120"/>
        <end position="218"/>
    </location>
</feature>
<comment type="similarity">
    <text evidence="1">Belongs to the peptidase U62 family.</text>
</comment>
<dbReference type="InterPro" id="IPR045569">
    <property type="entry name" value="Metalloprtase-TldD/E_C"/>
</dbReference>
<reference evidence="5" key="1">
    <citation type="submission" date="2021-04" db="EMBL/GenBank/DDBJ databases">
        <title>Genome sequence of Woronichinia naegeliana from Washington state freshwater lake bloom.</title>
        <authorList>
            <person name="Dreher T.W."/>
        </authorList>
    </citation>
    <scope>NUCLEOTIDE SEQUENCE</scope>
    <source>
        <strain evidence="5">WA131</strain>
    </source>
</reference>
<evidence type="ECO:0000259" key="4">
    <source>
        <dbReference type="Pfam" id="PF19290"/>
    </source>
</evidence>
<dbReference type="PANTHER" id="PTHR43421">
    <property type="entry name" value="METALLOPROTEASE PMBA"/>
    <property type="match status" value="1"/>
</dbReference>
<dbReference type="InterPro" id="IPR045570">
    <property type="entry name" value="Metalloprtase-TldD/E_cen_dom"/>
</dbReference>
<evidence type="ECO:0000259" key="3">
    <source>
        <dbReference type="Pfam" id="PF19289"/>
    </source>
</evidence>
<feature type="domain" description="Metalloprotease TldD/E C-terminal" evidence="3">
    <location>
        <begin position="227"/>
        <end position="445"/>
    </location>
</feature>
<sequence length="446" mass="48263">MLNIQDLAHYAQNSAQNLGIKQYDIYGSSVEEAGVEVSFGEPKQVQASNRSSVIVRVWNEKAMIGVTSTTDLDANGIQLALQTALEASYFGITENVPEFSPEATHPVADFGNQTAEAAPINVLMEKLIAAEKQLLAAHPAITGVPYNGLSEETTERFYLNSEGAKRYEARSYASIYLYSRTEQEGKKPRSAGEMKISRSLASLDIAGCLQTVTDKTLSYLDYRAIATGKYQVVFSATAFLSLLGAFANFYNAQNILDKQSLSSPETLGTQVASPLLSVCDDALHPDNIAAETFDGEGTPTRRVEIIQEGVLTGLLHSAGTAKRFGTQPTGHANIGAKVTVSPHFYHVFPGQASEDSYKLEEAENVILIDKLQALHAGVNALQGSFSLPFDGWLVSKDQRISIDAATVAGDFLELLNSIIFVESEPEVTPRGVCPRIWVKELSVTGE</sequence>
<dbReference type="InterPro" id="IPR002510">
    <property type="entry name" value="Metalloprtase-TldD/E_N"/>
</dbReference>
<dbReference type="Proteomes" id="UP001065613">
    <property type="component" value="Chromosome"/>
</dbReference>
<feature type="domain" description="Metalloprotease TldD/E N-terminal" evidence="2">
    <location>
        <begin position="23"/>
        <end position="87"/>
    </location>
</feature>
<dbReference type="PANTHER" id="PTHR43421:SF1">
    <property type="entry name" value="METALLOPROTEASE PMBA"/>
    <property type="match status" value="1"/>
</dbReference>
<organism evidence="5">
    <name type="scientific">Woronichinia naegeliana WA131</name>
    <dbReference type="NCBI Taxonomy" id="2824559"/>
    <lineage>
        <taxon>Bacteria</taxon>
        <taxon>Bacillati</taxon>
        <taxon>Cyanobacteriota</taxon>
        <taxon>Cyanophyceae</taxon>
        <taxon>Synechococcales</taxon>
        <taxon>Coelosphaeriaceae</taxon>
        <taxon>Woronichinia</taxon>
    </lineage>
</organism>
<proteinExistence type="inferred from homology"/>
<dbReference type="InterPro" id="IPR047657">
    <property type="entry name" value="PmbA"/>
</dbReference>
<dbReference type="Pfam" id="PF01523">
    <property type="entry name" value="PmbA_TldD_1st"/>
    <property type="match status" value="1"/>
</dbReference>
<name>A0A977L4A8_9CYAN</name>